<accession>A0A9X1VK04</accession>
<gene>
    <name evidence="3" type="ORF">MON38_10225</name>
</gene>
<evidence type="ECO:0000313" key="3">
    <source>
        <dbReference type="EMBL" id="MCI1187796.1"/>
    </source>
</evidence>
<dbReference type="InterPro" id="IPR025665">
    <property type="entry name" value="Beta-barrel_OMP_2"/>
</dbReference>
<keyword evidence="1" id="KW-0732">Signal</keyword>
<dbReference type="EMBL" id="JALBGC010000003">
    <property type="protein sequence ID" value="MCI1187796.1"/>
    <property type="molecule type" value="Genomic_DNA"/>
</dbReference>
<sequence>MKTLFSALGLTAGLALAATPARAQASISFGPRLGGNLATATFNSLESLSASGFTLDYHKSPIVAPQVGMVVNMQWGNWAFQPALLFSQKGVKQTVTVEFSGSGYSMHEDISIVSRINYLELPLNVVYTSGGDHGFQLFAGPYLAVGVGGKATYTDHNTTTFNGVSENYSENGAVGYTFANKFDDPNSPNSNSNSIFATARRFDAGIAGGVGYRLGPVQAQLGYSLGLVNAQPDYPDSYQMPNETGYHRSLQLTATYFLAHK</sequence>
<evidence type="ECO:0000259" key="2">
    <source>
        <dbReference type="Pfam" id="PF13568"/>
    </source>
</evidence>
<dbReference type="RefSeq" id="WP_241936070.1">
    <property type="nucleotide sequence ID" value="NZ_JALBGC010000003.1"/>
</dbReference>
<dbReference type="Pfam" id="PF13568">
    <property type="entry name" value="OMP_b-brl_2"/>
    <property type="match status" value="1"/>
</dbReference>
<feature type="domain" description="Outer membrane protein beta-barrel" evidence="2">
    <location>
        <begin position="23"/>
        <end position="229"/>
    </location>
</feature>
<organism evidence="3 4">
    <name type="scientific">Hymenobacter cyanobacteriorum</name>
    <dbReference type="NCBI Taxonomy" id="2926463"/>
    <lineage>
        <taxon>Bacteria</taxon>
        <taxon>Pseudomonadati</taxon>
        <taxon>Bacteroidota</taxon>
        <taxon>Cytophagia</taxon>
        <taxon>Cytophagales</taxon>
        <taxon>Hymenobacteraceae</taxon>
        <taxon>Hymenobacter</taxon>
    </lineage>
</organism>
<name>A0A9X1VK04_9BACT</name>
<comment type="caution">
    <text evidence="3">The sequence shown here is derived from an EMBL/GenBank/DDBJ whole genome shotgun (WGS) entry which is preliminary data.</text>
</comment>
<evidence type="ECO:0000313" key="4">
    <source>
        <dbReference type="Proteomes" id="UP001139193"/>
    </source>
</evidence>
<proteinExistence type="predicted"/>
<keyword evidence="4" id="KW-1185">Reference proteome</keyword>
<reference evidence="3" key="1">
    <citation type="submission" date="2022-03" db="EMBL/GenBank/DDBJ databases">
        <title>Bacterial whole genome sequence for Hymenobacter sp. DH14.</title>
        <authorList>
            <person name="Le V."/>
        </authorList>
    </citation>
    <scope>NUCLEOTIDE SEQUENCE</scope>
    <source>
        <strain evidence="3">DH14</strain>
    </source>
</reference>
<feature type="signal peptide" evidence="1">
    <location>
        <begin position="1"/>
        <end position="17"/>
    </location>
</feature>
<feature type="chain" id="PRO_5040760435" evidence="1">
    <location>
        <begin position="18"/>
        <end position="261"/>
    </location>
</feature>
<evidence type="ECO:0000256" key="1">
    <source>
        <dbReference type="SAM" id="SignalP"/>
    </source>
</evidence>
<dbReference type="Proteomes" id="UP001139193">
    <property type="component" value="Unassembled WGS sequence"/>
</dbReference>
<protein>
    <submittedName>
        <fullName evidence="3">PorT family protein</fullName>
    </submittedName>
</protein>
<dbReference type="AlphaFoldDB" id="A0A9X1VK04"/>